<dbReference type="PANTHER" id="PTHR44329">
    <property type="entry name" value="SERINE/THREONINE-PROTEIN KINASE TNNI3K-RELATED"/>
    <property type="match status" value="1"/>
</dbReference>
<gene>
    <name evidence="3" type="ORF">NLI96_g11488</name>
</gene>
<comment type="caution">
    <text evidence="3">The sequence shown here is derived from an EMBL/GenBank/DDBJ whole genome shotgun (WGS) entry which is preliminary data.</text>
</comment>
<dbReference type="InterPro" id="IPR017441">
    <property type="entry name" value="Protein_kinase_ATP_BS"/>
</dbReference>
<dbReference type="InterPro" id="IPR000719">
    <property type="entry name" value="Prot_kinase_dom"/>
</dbReference>
<evidence type="ECO:0000313" key="3">
    <source>
        <dbReference type="EMBL" id="KAJ3475951.1"/>
    </source>
</evidence>
<dbReference type="Gene3D" id="3.30.200.20">
    <property type="entry name" value="Phosphorylase Kinase, domain 1"/>
    <property type="match status" value="1"/>
</dbReference>
<evidence type="ECO:0000256" key="1">
    <source>
        <dbReference type="PROSITE-ProRule" id="PRU10141"/>
    </source>
</evidence>
<dbReference type="PROSITE" id="PS50011">
    <property type="entry name" value="PROTEIN_KINASE_DOM"/>
    <property type="match status" value="1"/>
</dbReference>
<dbReference type="EMBL" id="JANAWD010000774">
    <property type="protein sequence ID" value="KAJ3475951.1"/>
    <property type="molecule type" value="Genomic_DNA"/>
</dbReference>
<organism evidence="3 4">
    <name type="scientific">Meripilus lineatus</name>
    <dbReference type="NCBI Taxonomy" id="2056292"/>
    <lineage>
        <taxon>Eukaryota</taxon>
        <taxon>Fungi</taxon>
        <taxon>Dikarya</taxon>
        <taxon>Basidiomycota</taxon>
        <taxon>Agaricomycotina</taxon>
        <taxon>Agaricomycetes</taxon>
        <taxon>Polyporales</taxon>
        <taxon>Meripilaceae</taxon>
        <taxon>Meripilus</taxon>
    </lineage>
</organism>
<dbReference type="SUPFAM" id="SSF56112">
    <property type="entry name" value="Protein kinase-like (PK-like)"/>
    <property type="match status" value="1"/>
</dbReference>
<evidence type="ECO:0000259" key="2">
    <source>
        <dbReference type="PROSITE" id="PS50011"/>
    </source>
</evidence>
<protein>
    <recommendedName>
        <fullName evidence="2">Protein kinase domain-containing protein</fullName>
    </recommendedName>
</protein>
<dbReference type="Pfam" id="PF07714">
    <property type="entry name" value="PK_Tyr_Ser-Thr"/>
    <property type="match status" value="1"/>
</dbReference>
<proteinExistence type="predicted"/>
<dbReference type="Proteomes" id="UP001212997">
    <property type="component" value="Unassembled WGS sequence"/>
</dbReference>
<dbReference type="PROSITE" id="PS00107">
    <property type="entry name" value="PROTEIN_KINASE_ATP"/>
    <property type="match status" value="1"/>
</dbReference>
<keyword evidence="4" id="KW-1185">Reference proteome</keyword>
<dbReference type="InterPro" id="IPR001245">
    <property type="entry name" value="Ser-Thr/Tyr_kinase_cat_dom"/>
</dbReference>
<feature type="binding site" evidence="1">
    <location>
        <position position="123"/>
    </location>
    <ligand>
        <name>ATP</name>
        <dbReference type="ChEBI" id="CHEBI:30616"/>
    </ligand>
</feature>
<dbReference type="GO" id="GO:0004674">
    <property type="term" value="F:protein serine/threonine kinase activity"/>
    <property type="evidence" value="ECO:0007669"/>
    <property type="project" value="TreeGrafter"/>
</dbReference>
<dbReference type="PRINTS" id="PR00109">
    <property type="entry name" value="TYRKINASE"/>
</dbReference>
<name>A0AAD5UT42_9APHY</name>
<dbReference type="InterPro" id="IPR051681">
    <property type="entry name" value="Ser/Thr_Kinases-Pseudokinases"/>
</dbReference>
<dbReference type="Gene3D" id="1.10.510.10">
    <property type="entry name" value="Transferase(Phosphotransferase) domain 1"/>
    <property type="match status" value="1"/>
</dbReference>
<sequence>MSEPRHTVGTSPETIQMLQPLLTMLTQVTCQAGLGVDAMLDIMSRTFDPCFHAALARSEVSHPHLREAVYRRLVKFIQRDEQVPTAVTIDINEVHVNYAVELGVGSYATVYHGVFRGQEVAIKVPHNNRQWSRKAILKELVFGLLLHHPHILQSLGALDLSKPRIVTPFMSHGHIGSYIRSAKPDLPSIYRLISEIAAGVAYMHSLKIVHGDLRVPNILVDNAGHVRISDFGKAGFNGSTAPSSAADMLGAPGYIAPELAVAPDDRDLDNPLVFSRPSLPSDIFAFGSACYEILAGSPPFSGIYPPRVYVLVHIGRRAPRVTGIPDDIWNLICVCWKHIPSERPTALDVVRQIQ</sequence>
<feature type="domain" description="Protein kinase" evidence="2">
    <location>
        <begin position="96"/>
        <end position="354"/>
    </location>
</feature>
<keyword evidence="1" id="KW-0547">Nucleotide-binding</keyword>
<keyword evidence="1" id="KW-0067">ATP-binding</keyword>
<evidence type="ECO:0000313" key="4">
    <source>
        <dbReference type="Proteomes" id="UP001212997"/>
    </source>
</evidence>
<reference evidence="3" key="1">
    <citation type="submission" date="2022-07" db="EMBL/GenBank/DDBJ databases">
        <title>Genome Sequence of Physisporinus lineatus.</title>
        <authorList>
            <person name="Buettner E."/>
        </authorList>
    </citation>
    <scope>NUCLEOTIDE SEQUENCE</scope>
    <source>
        <strain evidence="3">VT162</strain>
    </source>
</reference>
<accession>A0AAD5UT42</accession>
<dbReference type="AlphaFoldDB" id="A0AAD5UT42"/>
<dbReference type="GO" id="GO:0005524">
    <property type="term" value="F:ATP binding"/>
    <property type="evidence" value="ECO:0007669"/>
    <property type="project" value="UniProtKB-UniRule"/>
</dbReference>
<dbReference type="InterPro" id="IPR011009">
    <property type="entry name" value="Kinase-like_dom_sf"/>
</dbReference>